<comment type="caution">
    <text evidence="4">The sequence shown here is derived from an EMBL/GenBank/DDBJ whole genome shotgun (WGS) entry which is preliminary data.</text>
</comment>
<dbReference type="EMBL" id="JAPHEH010000001">
    <property type="protein sequence ID" value="MDG4477056.1"/>
    <property type="molecule type" value="Genomic_DNA"/>
</dbReference>
<keyword evidence="3" id="KW-0732">Signal</keyword>
<evidence type="ECO:0000256" key="1">
    <source>
        <dbReference type="SAM" id="MobiDB-lite"/>
    </source>
</evidence>
<name>A0A9X4MIM8_9BACT</name>
<dbReference type="AlphaFoldDB" id="A0A9X4MIM8"/>
<sequence length="314" mass="34151">MKMTPFVLLLVMLLGLLAACTSSQAPEEAKTEKITVPAAGNDTPQPPPVPAESETTPPPPRFKPHEEYAMKVPAETVMPPPASAPKSATSTAGMTVGGDATTAEQPVPPETPPAAKNGGAESGWSERCKDYLASFKDAAYTFNTPSPIKVAKPYPVYLWVDTTASHQALAQELAQQLNTLLPADANRIASGTIQVSPVMKATLKGEKFTITPISPEQQIIHLAGRTTWSWEITPTWPGTHILHLQLLAIPPEGIAADPYTIPEPLDRSIEVKVTLWWLIDSFFDKYWKWLLGGLGTLLLTVLGWWWNKRTGEKS</sequence>
<reference evidence="4" key="2">
    <citation type="submission" date="2022-10" db="EMBL/GenBank/DDBJ databases">
        <authorList>
            <person name="Aronson H.S."/>
        </authorList>
    </citation>
    <scope>NUCLEOTIDE SEQUENCE</scope>
    <source>
        <strain evidence="4">RS19-109</strain>
    </source>
</reference>
<protein>
    <submittedName>
        <fullName evidence="4">Uncharacterized protein</fullName>
    </submittedName>
</protein>
<organism evidence="4 5">
    <name type="scientific">Thiovibrio frasassiensis</name>
    <dbReference type="NCBI Taxonomy" id="2984131"/>
    <lineage>
        <taxon>Bacteria</taxon>
        <taxon>Pseudomonadati</taxon>
        <taxon>Thermodesulfobacteriota</taxon>
        <taxon>Desulfobulbia</taxon>
        <taxon>Desulfobulbales</taxon>
        <taxon>Thiovibrionaceae</taxon>
        <taxon>Thiovibrio</taxon>
    </lineage>
</organism>
<gene>
    <name evidence="4" type="ORF">OLX77_12920</name>
</gene>
<feature type="chain" id="PRO_5040876879" evidence="3">
    <location>
        <begin position="26"/>
        <end position="314"/>
    </location>
</feature>
<proteinExistence type="predicted"/>
<dbReference type="RefSeq" id="WP_307634021.1">
    <property type="nucleotide sequence ID" value="NZ_JAPHEH010000001.1"/>
</dbReference>
<evidence type="ECO:0000256" key="2">
    <source>
        <dbReference type="SAM" id="Phobius"/>
    </source>
</evidence>
<dbReference type="Proteomes" id="UP001154240">
    <property type="component" value="Unassembled WGS sequence"/>
</dbReference>
<keyword evidence="2" id="KW-1133">Transmembrane helix</keyword>
<evidence type="ECO:0000313" key="5">
    <source>
        <dbReference type="Proteomes" id="UP001154240"/>
    </source>
</evidence>
<feature type="signal peptide" evidence="3">
    <location>
        <begin position="1"/>
        <end position="25"/>
    </location>
</feature>
<feature type="transmembrane region" description="Helical" evidence="2">
    <location>
        <begin position="286"/>
        <end position="306"/>
    </location>
</feature>
<feature type="compositionally biased region" description="Pro residues" evidence="1">
    <location>
        <begin position="44"/>
        <end position="61"/>
    </location>
</feature>
<reference evidence="4" key="1">
    <citation type="journal article" date="2022" name="bioRxiv">
        <title>Thiovibrio frasassiensisgen. nov., sp. nov., an autotrophic, elemental sulfur disproportionating bacterium isolated from sulfidic karst sediment, and proposal of Thiovibrionaceae fam. nov.</title>
        <authorList>
            <person name="Aronson H."/>
            <person name="Thomas C."/>
            <person name="Bhattacharyya M."/>
            <person name="Eckstein S."/>
            <person name="Jensen S."/>
            <person name="Barco R."/>
            <person name="Macalady J."/>
            <person name="Amend J."/>
        </authorList>
    </citation>
    <scope>NUCLEOTIDE SEQUENCE</scope>
    <source>
        <strain evidence="4">RS19-109</strain>
    </source>
</reference>
<keyword evidence="5" id="KW-1185">Reference proteome</keyword>
<keyword evidence="2" id="KW-0472">Membrane</keyword>
<dbReference type="PROSITE" id="PS51257">
    <property type="entry name" value="PROKAR_LIPOPROTEIN"/>
    <property type="match status" value="1"/>
</dbReference>
<feature type="region of interest" description="Disordered" evidence="1">
    <location>
        <begin position="27"/>
        <end position="123"/>
    </location>
</feature>
<accession>A0A9X4MIM8</accession>
<evidence type="ECO:0000256" key="3">
    <source>
        <dbReference type="SAM" id="SignalP"/>
    </source>
</evidence>
<evidence type="ECO:0000313" key="4">
    <source>
        <dbReference type="EMBL" id="MDG4477056.1"/>
    </source>
</evidence>
<keyword evidence="2" id="KW-0812">Transmembrane</keyword>